<dbReference type="Proteomes" id="UP000050867">
    <property type="component" value="Unassembled WGS sequence"/>
</dbReference>
<dbReference type="EMBL" id="LLZU01000018">
    <property type="protein sequence ID" value="KRV48783.1"/>
    <property type="molecule type" value="Genomic_DNA"/>
</dbReference>
<sequence length="106" mass="11214">MTDPSYVSMDRGDVLAVLGRQYWPPETGDPELRLPDAAGIDCGAVGVYPVEGQPGYLWWVLDACVYRQAQGTPDEALAALIPGSVLGSYQPGEGEGIAAAARPDQH</sequence>
<reference evidence="1 2" key="1">
    <citation type="submission" date="2015-10" db="EMBL/GenBank/DDBJ databases">
        <title>Draft genome sequence of pyrrolomycin-producing Streptomyces vitaminophilus.</title>
        <authorList>
            <person name="Graham D.E."/>
            <person name="Mahan K.M."/>
            <person name="Klingeman D.M."/>
            <person name="Hettich R.L."/>
            <person name="Parry R.J."/>
        </authorList>
    </citation>
    <scope>NUCLEOTIDE SEQUENCE [LARGE SCALE GENOMIC DNA]</scope>
    <source>
        <strain evidence="1 2">ATCC 31673</strain>
    </source>
</reference>
<protein>
    <submittedName>
        <fullName evidence="1">Uncharacterized protein</fullName>
    </submittedName>
</protein>
<keyword evidence="2" id="KW-1185">Reference proteome</keyword>
<dbReference type="STRING" id="76728.AQ490_23210"/>
<dbReference type="RefSeq" id="WP_058032852.1">
    <property type="nucleotide sequence ID" value="NZ_LLZU01000018.1"/>
</dbReference>
<dbReference type="OrthoDB" id="4244526at2"/>
<evidence type="ECO:0000313" key="2">
    <source>
        <dbReference type="Proteomes" id="UP000050867"/>
    </source>
</evidence>
<organism evidence="1 2">
    <name type="scientific">Wenjunlia vitaminophila</name>
    <name type="common">Streptomyces vitaminophilus</name>
    <dbReference type="NCBI Taxonomy" id="76728"/>
    <lineage>
        <taxon>Bacteria</taxon>
        <taxon>Bacillati</taxon>
        <taxon>Actinomycetota</taxon>
        <taxon>Actinomycetes</taxon>
        <taxon>Kitasatosporales</taxon>
        <taxon>Streptomycetaceae</taxon>
        <taxon>Wenjunlia</taxon>
    </lineage>
</organism>
<dbReference type="AlphaFoldDB" id="A0A0T6LSG2"/>
<gene>
    <name evidence="1" type="ORF">AQ490_23210</name>
</gene>
<accession>A0A0T6LSG2</accession>
<name>A0A0T6LSG2_WENVI</name>
<comment type="caution">
    <text evidence="1">The sequence shown here is derived from an EMBL/GenBank/DDBJ whole genome shotgun (WGS) entry which is preliminary data.</text>
</comment>
<proteinExistence type="predicted"/>
<evidence type="ECO:0000313" key="1">
    <source>
        <dbReference type="EMBL" id="KRV48783.1"/>
    </source>
</evidence>